<gene>
    <name evidence="2" type="ORF">B0I35DRAFT_484125</name>
</gene>
<feature type="transmembrane region" description="Helical" evidence="1">
    <location>
        <begin position="29"/>
        <end position="53"/>
    </location>
</feature>
<name>A0A8K0SG22_9HYPO</name>
<dbReference type="Proteomes" id="UP000813444">
    <property type="component" value="Unassembled WGS sequence"/>
</dbReference>
<keyword evidence="1" id="KW-1133">Transmembrane helix</keyword>
<sequence>MGAVVSCVQGLFRTIGNAIMAVVSGIGNILHAIINGIVSFLGILVSFFTCGYCGSRRRGGTRTHTTSTRRSRI</sequence>
<dbReference type="OrthoDB" id="5230947at2759"/>
<evidence type="ECO:0000313" key="2">
    <source>
        <dbReference type="EMBL" id="KAH7304930.1"/>
    </source>
</evidence>
<accession>A0A8K0SG22</accession>
<dbReference type="AlphaFoldDB" id="A0A8K0SG22"/>
<evidence type="ECO:0000256" key="1">
    <source>
        <dbReference type="SAM" id="Phobius"/>
    </source>
</evidence>
<organism evidence="2 3">
    <name type="scientific">Stachybotrys elegans</name>
    <dbReference type="NCBI Taxonomy" id="80388"/>
    <lineage>
        <taxon>Eukaryota</taxon>
        <taxon>Fungi</taxon>
        <taxon>Dikarya</taxon>
        <taxon>Ascomycota</taxon>
        <taxon>Pezizomycotina</taxon>
        <taxon>Sordariomycetes</taxon>
        <taxon>Hypocreomycetidae</taxon>
        <taxon>Hypocreales</taxon>
        <taxon>Stachybotryaceae</taxon>
        <taxon>Stachybotrys</taxon>
    </lineage>
</organism>
<keyword evidence="1" id="KW-0472">Membrane</keyword>
<proteinExistence type="predicted"/>
<keyword evidence="1" id="KW-0812">Transmembrane</keyword>
<reference evidence="2" key="1">
    <citation type="journal article" date="2021" name="Nat. Commun.">
        <title>Genetic determinants of endophytism in the Arabidopsis root mycobiome.</title>
        <authorList>
            <person name="Mesny F."/>
            <person name="Miyauchi S."/>
            <person name="Thiergart T."/>
            <person name="Pickel B."/>
            <person name="Atanasova L."/>
            <person name="Karlsson M."/>
            <person name="Huettel B."/>
            <person name="Barry K.W."/>
            <person name="Haridas S."/>
            <person name="Chen C."/>
            <person name="Bauer D."/>
            <person name="Andreopoulos W."/>
            <person name="Pangilinan J."/>
            <person name="LaButti K."/>
            <person name="Riley R."/>
            <person name="Lipzen A."/>
            <person name="Clum A."/>
            <person name="Drula E."/>
            <person name="Henrissat B."/>
            <person name="Kohler A."/>
            <person name="Grigoriev I.V."/>
            <person name="Martin F.M."/>
            <person name="Hacquard S."/>
        </authorList>
    </citation>
    <scope>NUCLEOTIDE SEQUENCE</scope>
    <source>
        <strain evidence="2">MPI-CAGE-CH-0235</strain>
    </source>
</reference>
<comment type="caution">
    <text evidence="2">The sequence shown here is derived from an EMBL/GenBank/DDBJ whole genome shotgun (WGS) entry which is preliminary data.</text>
</comment>
<dbReference type="EMBL" id="JAGPNK010000020">
    <property type="protein sequence ID" value="KAH7304930.1"/>
    <property type="molecule type" value="Genomic_DNA"/>
</dbReference>
<evidence type="ECO:0000313" key="3">
    <source>
        <dbReference type="Proteomes" id="UP000813444"/>
    </source>
</evidence>
<protein>
    <submittedName>
        <fullName evidence="2">Uncharacterized protein</fullName>
    </submittedName>
</protein>
<keyword evidence="3" id="KW-1185">Reference proteome</keyword>